<keyword evidence="2" id="KW-1185">Reference proteome</keyword>
<dbReference type="Gene3D" id="3.40.525.10">
    <property type="entry name" value="CRAL-TRIO lipid binding domain"/>
    <property type="match status" value="1"/>
</dbReference>
<dbReference type="AlphaFoldDB" id="A0A448Z3Q3"/>
<organism evidence="1 2">
    <name type="scientific">Pseudo-nitzschia multistriata</name>
    <dbReference type="NCBI Taxonomy" id="183589"/>
    <lineage>
        <taxon>Eukaryota</taxon>
        <taxon>Sar</taxon>
        <taxon>Stramenopiles</taxon>
        <taxon>Ochrophyta</taxon>
        <taxon>Bacillariophyta</taxon>
        <taxon>Bacillariophyceae</taxon>
        <taxon>Bacillariophycidae</taxon>
        <taxon>Bacillariales</taxon>
        <taxon>Bacillariaceae</taxon>
        <taxon>Pseudo-nitzschia</taxon>
    </lineage>
</organism>
<evidence type="ECO:0000313" key="1">
    <source>
        <dbReference type="EMBL" id="VEU36658.1"/>
    </source>
</evidence>
<dbReference type="EMBL" id="CAACVS010000098">
    <property type="protein sequence ID" value="VEU36658.1"/>
    <property type="molecule type" value="Genomic_DNA"/>
</dbReference>
<dbReference type="Proteomes" id="UP000291116">
    <property type="component" value="Unassembled WGS sequence"/>
</dbReference>
<dbReference type="InterPro" id="IPR036865">
    <property type="entry name" value="CRAL-TRIO_dom_sf"/>
</dbReference>
<protein>
    <recommendedName>
        <fullName evidence="3">CRAL/TRIO N-terminal domain-containing protein</fullName>
    </recommendedName>
</protein>
<name>A0A448Z3Q3_9STRA</name>
<proteinExistence type="predicted"/>
<gene>
    <name evidence="1" type="ORF">PSNMU_V1.4_AUG-EV-PASAV3_0034260</name>
</gene>
<accession>A0A448Z3Q3</accession>
<evidence type="ECO:0008006" key="3">
    <source>
        <dbReference type="Google" id="ProtNLM"/>
    </source>
</evidence>
<reference evidence="1 2" key="1">
    <citation type="submission" date="2019-01" db="EMBL/GenBank/DDBJ databases">
        <authorList>
            <person name="Ferrante I. M."/>
        </authorList>
    </citation>
    <scope>NUCLEOTIDE SEQUENCE [LARGE SCALE GENOMIC DNA]</scope>
    <source>
        <strain evidence="1 2">B856</strain>
    </source>
</reference>
<evidence type="ECO:0000313" key="2">
    <source>
        <dbReference type="Proteomes" id="UP000291116"/>
    </source>
</evidence>
<sequence>MFTGHRSVQQKLQDETVTVLTANPTGRNKDRLSVMPTNLQDSDSADEMDSGLAAMTSADSVSACRGIMSKELMRLSRNKRTALEEEIHGVRSLAPEETPSLVEDSLRRLAIELEKVLPNSKKQAYLTAQKQSDASRKYVGDPEFRLRFLRAELFDVHRAALRMTKSLECLLHMFGPYALERPIKLLDFTFTELKAFRDGSVQILPHRDRAGRRIVFFSPNVSLDADTNKNWSKMRILRVKIALYLSYVLSEDVESQRNGIVILLWTDRMPEWPGGRHPGVSKHQRGLKASSVFFVRCSALHICTPNTPRFRVLRSIVLLGLGRQRLWARIHLGDQAELRYYLQGFGIAADAIPKSCTGKAKLQYVRQWLTIRQYLESSSIYTDGSVKRVGVDYPSAPIEAPGLKDVLFKKGASAFYNPGNESFRSMIQDRYEIERSRAVLGGDQGFQSMPYGAVESGGGSGIKRRVAAHVMDEFRQGNLRALIWNEKQSWWYVLSNETQIQRKVDRAVNYWTAMPGERSSSWGLLREANRGKRGSQELEDNLPANKQMKPYHQAAEDHSLVNGWY</sequence>